<dbReference type="SUPFAM" id="SSF102705">
    <property type="entry name" value="NIF3 (NGG1p interacting factor 3)-like"/>
    <property type="match status" value="1"/>
</dbReference>
<dbReference type="RefSeq" id="WP_212215044.1">
    <property type="nucleotide sequence ID" value="NZ_JAGUCO010000003.1"/>
</dbReference>
<dbReference type="EMBL" id="JAGUCO010000003">
    <property type="protein sequence ID" value="MBS2097926.1"/>
    <property type="molecule type" value="Genomic_DNA"/>
</dbReference>
<organism evidence="4 5">
    <name type="scientific">Carboxylicivirga linearis</name>
    <dbReference type="NCBI Taxonomy" id="1628157"/>
    <lineage>
        <taxon>Bacteria</taxon>
        <taxon>Pseudomonadati</taxon>
        <taxon>Bacteroidota</taxon>
        <taxon>Bacteroidia</taxon>
        <taxon>Marinilabiliales</taxon>
        <taxon>Marinilabiliaceae</taxon>
        <taxon>Carboxylicivirga</taxon>
    </lineage>
</organism>
<evidence type="ECO:0000256" key="2">
    <source>
        <dbReference type="ARBA" id="ARBA00022723"/>
    </source>
</evidence>
<dbReference type="PANTHER" id="PTHR13799">
    <property type="entry name" value="NGG1 INTERACTING FACTOR 3"/>
    <property type="match status" value="1"/>
</dbReference>
<name>A0ABS5JSN3_9BACT</name>
<dbReference type="PANTHER" id="PTHR13799:SF14">
    <property type="entry name" value="GTP CYCLOHYDROLASE 1 TYPE 2 HOMOLOG"/>
    <property type="match status" value="1"/>
</dbReference>
<dbReference type="InterPro" id="IPR015867">
    <property type="entry name" value="N-reg_PII/ATP_PRibTrfase_C"/>
</dbReference>
<dbReference type="InterPro" id="IPR036069">
    <property type="entry name" value="DUF34/NIF3_sf"/>
</dbReference>
<dbReference type="NCBIfam" id="TIGR00486">
    <property type="entry name" value="YbgI_SA1388"/>
    <property type="match status" value="1"/>
</dbReference>
<gene>
    <name evidence="4" type="ORF">KEM10_06505</name>
</gene>
<keyword evidence="5" id="KW-1185">Reference proteome</keyword>
<protein>
    <recommendedName>
        <fullName evidence="3">GTP cyclohydrolase 1 type 2 homolog</fullName>
    </recommendedName>
</protein>
<sequence>MSTVRDVMNEMERFAPSALKEDFDNVGLLLGDANAEVKGVLVTLDITEKVIDEAIQNECNMIVSHHPIMLSGLKKITGKNDMERVVLKSIKNDIAIYASHTNADSVMNGVSGRMCKKLKLKKCKILSPKKESLVKLVVFVPVNHAEELRKAIFEAGAGVIGEYDSCSFNVIGQGTFKAGETTDPFVGKKGELHREEEVRIETIMPSFIEKKVVGEMIKAHPYEEVAYDIYPLRNQWATAGIGMIGELEYPVDELDFLNKVKEEFKVGCIRHTNLLNKKVKKVAVCGGSGSFLLGAAIAQNADVFITGDFKYHQFFDAEEQIIIADIGHFESEQYTKEVFFELLTKKFSNFAVRLSKENTNPVNYL</sequence>
<dbReference type="InterPro" id="IPR002678">
    <property type="entry name" value="DUF34/NIF3"/>
</dbReference>
<evidence type="ECO:0000256" key="1">
    <source>
        <dbReference type="ARBA" id="ARBA00006964"/>
    </source>
</evidence>
<accession>A0ABS5JSN3</accession>
<evidence type="ECO:0000256" key="3">
    <source>
        <dbReference type="PIRNR" id="PIRNR037489"/>
    </source>
</evidence>
<evidence type="ECO:0000313" key="5">
    <source>
        <dbReference type="Proteomes" id="UP000708576"/>
    </source>
</evidence>
<evidence type="ECO:0000313" key="4">
    <source>
        <dbReference type="EMBL" id="MBS2097926.1"/>
    </source>
</evidence>
<comment type="similarity">
    <text evidence="1 3">Belongs to the GTP cyclohydrolase I type 2/NIF3 family.</text>
</comment>
<reference evidence="4 5" key="1">
    <citation type="journal article" date="2015" name="Int. J. Syst. Evol. Microbiol.">
        <title>Carboxylicivirga linearis sp. nov., isolated from a sea cucumber culture pond.</title>
        <authorList>
            <person name="Wang F.Q."/>
            <person name="Zhou Y.X."/>
            <person name="Lin X.Z."/>
            <person name="Chen G.J."/>
            <person name="Du Z.J."/>
        </authorList>
    </citation>
    <scope>NUCLEOTIDE SEQUENCE [LARGE SCALE GENOMIC DNA]</scope>
    <source>
        <strain evidence="4 5">FB218</strain>
    </source>
</reference>
<dbReference type="Gene3D" id="3.30.70.120">
    <property type="match status" value="1"/>
</dbReference>
<dbReference type="PIRSF" id="PIRSF037489">
    <property type="entry name" value="UCP037489_NIF3_YqfO"/>
    <property type="match status" value="1"/>
</dbReference>
<keyword evidence="2 3" id="KW-0479">Metal-binding</keyword>
<dbReference type="Gene3D" id="3.40.1390.30">
    <property type="entry name" value="NIF3 (NGG1p interacting factor 3)-like"/>
    <property type="match status" value="1"/>
</dbReference>
<dbReference type="Proteomes" id="UP000708576">
    <property type="component" value="Unassembled WGS sequence"/>
</dbReference>
<dbReference type="InterPro" id="IPR017221">
    <property type="entry name" value="DUF34/NIF3_bac"/>
</dbReference>
<comment type="caution">
    <text evidence="4">The sequence shown here is derived from an EMBL/GenBank/DDBJ whole genome shotgun (WGS) entry which is preliminary data.</text>
</comment>
<dbReference type="Pfam" id="PF01784">
    <property type="entry name" value="DUF34_NIF3"/>
    <property type="match status" value="1"/>
</dbReference>
<proteinExistence type="inferred from homology"/>